<keyword evidence="2" id="KW-0472">Membrane</keyword>
<keyword evidence="5" id="KW-1185">Reference proteome</keyword>
<accession>A0A834Y5F7</accession>
<keyword evidence="2" id="KW-1133">Transmembrane helix</keyword>
<feature type="domain" description="Ketoreductase" evidence="3">
    <location>
        <begin position="47"/>
        <end position="236"/>
    </location>
</feature>
<feature type="transmembrane region" description="Helical" evidence="2">
    <location>
        <begin position="6"/>
        <end position="25"/>
    </location>
</feature>
<evidence type="ECO:0000313" key="5">
    <source>
        <dbReference type="Proteomes" id="UP000639338"/>
    </source>
</evidence>
<evidence type="ECO:0000256" key="2">
    <source>
        <dbReference type="SAM" id="Phobius"/>
    </source>
</evidence>
<dbReference type="GO" id="GO:0016491">
    <property type="term" value="F:oxidoreductase activity"/>
    <property type="evidence" value="ECO:0007669"/>
    <property type="project" value="UniProtKB-KW"/>
</dbReference>
<dbReference type="PROSITE" id="PS00061">
    <property type="entry name" value="ADH_SHORT"/>
    <property type="match status" value="1"/>
</dbReference>
<dbReference type="AlphaFoldDB" id="A0A834Y5F7"/>
<comment type="caution">
    <text evidence="4">The sequence shown here is derived from an EMBL/GenBank/DDBJ whole genome shotgun (WGS) entry which is preliminary data.</text>
</comment>
<dbReference type="InterPro" id="IPR002347">
    <property type="entry name" value="SDR_fam"/>
</dbReference>
<dbReference type="EMBL" id="JACMRX010000001">
    <property type="protein sequence ID" value="KAF7997117.1"/>
    <property type="molecule type" value="Genomic_DNA"/>
</dbReference>
<keyword evidence="1" id="KW-0560">Oxidoreductase</keyword>
<evidence type="ECO:0000313" key="4">
    <source>
        <dbReference type="EMBL" id="KAF7997117.1"/>
    </source>
</evidence>
<dbReference type="InterPro" id="IPR057326">
    <property type="entry name" value="KR_dom"/>
</dbReference>
<dbReference type="InterPro" id="IPR053011">
    <property type="entry name" value="SDR_family_member_7"/>
</dbReference>
<organism evidence="4 5">
    <name type="scientific">Aphidius gifuensis</name>
    <name type="common">Parasitoid wasp</name>
    <dbReference type="NCBI Taxonomy" id="684658"/>
    <lineage>
        <taxon>Eukaryota</taxon>
        <taxon>Metazoa</taxon>
        <taxon>Ecdysozoa</taxon>
        <taxon>Arthropoda</taxon>
        <taxon>Hexapoda</taxon>
        <taxon>Insecta</taxon>
        <taxon>Pterygota</taxon>
        <taxon>Neoptera</taxon>
        <taxon>Endopterygota</taxon>
        <taxon>Hymenoptera</taxon>
        <taxon>Apocrita</taxon>
        <taxon>Ichneumonoidea</taxon>
        <taxon>Braconidae</taxon>
        <taxon>Aphidiinae</taxon>
        <taxon>Aphidius</taxon>
    </lineage>
</organism>
<dbReference type="OrthoDB" id="47007at2759"/>
<keyword evidence="2" id="KW-0812">Transmembrane</keyword>
<sequence>MDFFEFIGIVTVAYYLFYIIYPWFLDCDLNLSIRETFGQPITNLRGKVVWITGASSGIGEHLAYALAKVNCKLILSARRLNELNRVKDNCLKASNEIQENDIEVLVMDVSDVSKHQKLLDHVITKFGKLDILVNNAGRSQRAIWENIDLEVDKEMFNLNTFSIISLSRLVYKYFDKIGHGHFVVTSSIAGIMGVPFSGTYTGSKHALHGYFESLRTEKMNKNIPISMICPGPIQTPFLSQAFTEKSGEKFGQDCDVAKNKISGERCGHLIAVAIANKVNECWIAHCTTLQLTYLGKYYPNIAQTIIYLFGPQLFQRLRDNKVTVNAK</sequence>
<dbReference type="PANTHER" id="PTHR44269:SF1">
    <property type="entry name" value="DEHYDROGENASE_REDUCTASE SDR FAMILY MEMBER 7"/>
    <property type="match status" value="1"/>
</dbReference>
<evidence type="ECO:0000256" key="1">
    <source>
        <dbReference type="ARBA" id="ARBA00023002"/>
    </source>
</evidence>
<dbReference type="InterPro" id="IPR036291">
    <property type="entry name" value="NAD(P)-bd_dom_sf"/>
</dbReference>
<evidence type="ECO:0000259" key="3">
    <source>
        <dbReference type="SMART" id="SM00822"/>
    </source>
</evidence>
<gene>
    <name evidence="4" type="ORF">HCN44_005394</name>
</gene>
<dbReference type="SUPFAM" id="SSF51735">
    <property type="entry name" value="NAD(P)-binding Rossmann-fold domains"/>
    <property type="match status" value="1"/>
</dbReference>
<dbReference type="Gene3D" id="3.40.50.720">
    <property type="entry name" value="NAD(P)-binding Rossmann-like Domain"/>
    <property type="match status" value="1"/>
</dbReference>
<dbReference type="PRINTS" id="PR00081">
    <property type="entry name" value="GDHRDH"/>
</dbReference>
<dbReference type="SMART" id="SM00822">
    <property type="entry name" value="PKS_KR"/>
    <property type="match status" value="1"/>
</dbReference>
<protein>
    <recommendedName>
        <fullName evidence="3">Ketoreductase domain-containing protein</fullName>
    </recommendedName>
</protein>
<dbReference type="Pfam" id="PF00106">
    <property type="entry name" value="adh_short"/>
    <property type="match status" value="1"/>
</dbReference>
<dbReference type="InterPro" id="IPR020904">
    <property type="entry name" value="Sc_DH/Rdtase_CS"/>
</dbReference>
<name>A0A834Y5F7_APHGI</name>
<dbReference type="Proteomes" id="UP000639338">
    <property type="component" value="Unassembled WGS sequence"/>
</dbReference>
<dbReference type="GO" id="GO:0006629">
    <property type="term" value="P:lipid metabolic process"/>
    <property type="evidence" value="ECO:0007669"/>
    <property type="project" value="UniProtKB-ARBA"/>
</dbReference>
<dbReference type="PANTHER" id="PTHR44269">
    <property type="entry name" value="DEHYDROGENASE/REDUCTASE SDR FAMILY MEMBER 7-RELATED"/>
    <property type="match status" value="1"/>
</dbReference>
<reference evidence="4 5" key="1">
    <citation type="submission" date="2020-08" db="EMBL/GenBank/DDBJ databases">
        <title>Aphidius gifuensis genome sequencing and assembly.</title>
        <authorList>
            <person name="Du Z."/>
        </authorList>
    </citation>
    <scope>NUCLEOTIDE SEQUENCE [LARGE SCALE GENOMIC DNA]</scope>
    <source>
        <strain evidence="4">YNYX2018</strain>
        <tissue evidence="4">Adults</tissue>
    </source>
</reference>
<proteinExistence type="predicted"/>